<dbReference type="AlphaFoldDB" id="A0A545SPR2"/>
<gene>
    <name evidence="6" type="ORF">FKG94_26250</name>
</gene>
<organism evidence="6 7">
    <name type="scientific">Exilibacterium tricleocarpae</name>
    <dbReference type="NCBI Taxonomy" id="2591008"/>
    <lineage>
        <taxon>Bacteria</taxon>
        <taxon>Pseudomonadati</taxon>
        <taxon>Pseudomonadota</taxon>
        <taxon>Gammaproteobacteria</taxon>
        <taxon>Cellvibrionales</taxon>
        <taxon>Cellvibrionaceae</taxon>
        <taxon>Exilibacterium</taxon>
    </lineage>
</organism>
<comment type="similarity">
    <text evidence="1">Belongs to the LysR transcriptional regulatory family.</text>
</comment>
<dbReference type="OrthoDB" id="5289754at2"/>
<dbReference type="FunFam" id="1.10.10.10:FF:000001">
    <property type="entry name" value="LysR family transcriptional regulator"/>
    <property type="match status" value="1"/>
</dbReference>
<name>A0A545SPR2_9GAMM</name>
<protein>
    <submittedName>
        <fullName evidence="6">LysR family transcriptional regulator</fullName>
    </submittedName>
</protein>
<feature type="domain" description="HTH lysR-type" evidence="5">
    <location>
        <begin position="7"/>
        <end position="59"/>
    </location>
</feature>
<evidence type="ECO:0000256" key="1">
    <source>
        <dbReference type="ARBA" id="ARBA00009437"/>
    </source>
</evidence>
<keyword evidence="2" id="KW-0805">Transcription regulation</keyword>
<dbReference type="Proteomes" id="UP000319732">
    <property type="component" value="Unassembled WGS sequence"/>
</dbReference>
<evidence type="ECO:0000259" key="5">
    <source>
        <dbReference type="PROSITE" id="PS50931"/>
    </source>
</evidence>
<dbReference type="Pfam" id="PF00126">
    <property type="entry name" value="HTH_1"/>
    <property type="match status" value="1"/>
</dbReference>
<keyword evidence="7" id="KW-1185">Reference proteome</keyword>
<dbReference type="PANTHER" id="PTHR30126:SF99">
    <property type="entry name" value="TRANSCRIPTIONAL REGULATOR LYSR FAMILY"/>
    <property type="match status" value="1"/>
</dbReference>
<evidence type="ECO:0000313" key="6">
    <source>
        <dbReference type="EMBL" id="TQV66972.1"/>
    </source>
</evidence>
<dbReference type="PANTHER" id="PTHR30126">
    <property type="entry name" value="HTH-TYPE TRANSCRIPTIONAL REGULATOR"/>
    <property type="match status" value="1"/>
</dbReference>
<dbReference type="GO" id="GO:0000976">
    <property type="term" value="F:transcription cis-regulatory region binding"/>
    <property type="evidence" value="ECO:0007669"/>
    <property type="project" value="TreeGrafter"/>
</dbReference>
<dbReference type="Pfam" id="PF03466">
    <property type="entry name" value="LysR_substrate"/>
    <property type="match status" value="1"/>
</dbReference>
<dbReference type="InterPro" id="IPR005119">
    <property type="entry name" value="LysR_subst-bd"/>
</dbReference>
<dbReference type="SUPFAM" id="SSF53850">
    <property type="entry name" value="Periplasmic binding protein-like II"/>
    <property type="match status" value="1"/>
</dbReference>
<dbReference type="Gene3D" id="3.40.190.10">
    <property type="entry name" value="Periplasmic binding protein-like II"/>
    <property type="match status" value="2"/>
</dbReference>
<dbReference type="EMBL" id="VHSG01000037">
    <property type="protein sequence ID" value="TQV66972.1"/>
    <property type="molecule type" value="Genomic_DNA"/>
</dbReference>
<reference evidence="6 7" key="1">
    <citation type="submission" date="2019-06" db="EMBL/GenBank/DDBJ databases">
        <title>Whole genome sequence for Cellvibrionaceae sp. R142.</title>
        <authorList>
            <person name="Wang G."/>
        </authorList>
    </citation>
    <scope>NUCLEOTIDE SEQUENCE [LARGE SCALE GENOMIC DNA]</scope>
    <source>
        <strain evidence="6 7">R142</strain>
    </source>
</reference>
<dbReference type="GO" id="GO:0003700">
    <property type="term" value="F:DNA-binding transcription factor activity"/>
    <property type="evidence" value="ECO:0007669"/>
    <property type="project" value="InterPro"/>
</dbReference>
<keyword evidence="4" id="KW-0804">Transcription</keyword>
<keyword evidence="3" id="KW-0238">DNA-binding</keyword>
<accession>A0A545SPR2</accession>
<proteinExistence type="inferred from homology"/>
<dbReference type="RefSeq" id="WP_142929921.1">
    <property type="nucleotide sequence ID" value="NZ_ML660113.1"/>
</dbReference>
<dbReference type="CDD" id="cd05466">
    <property type="entry name" value="PBP2_LTTR_substrate"/>
    <property type="match status" value="1"/>
</dbReference>
<dbReference type="InterPro" id="IPR036388">
    <property type="entry name" value="WH-like_DNA-bd_sf"/>
</dbReference>
<dbReference type="Gene3D" id="1.10.10.10">
    <property type="entry name" value="Winged helix-like DNA-binding domain superfamily/Winged helix DNA-binding domain"/>
    <property type="match status" value="1"/>
</dbReference>
<comment type="caution">
    <text evidence="6">The sequence shown here is derived from an EMBL/GenBank/DDBJ whole genome shotgun (WGS) entry which is preliminary data.</text>
</comment>
<evidence type="ECO:0000313" key="7">
    <source>
        <dbReference type="Proteomes" id="UP000319732"/>
    </source>
</evidence>
<sequence length="290" mass="32436">MINPVFLRTFMDLVETNHFTRTAERLNMTQPGVSQHIKKLEAQLGKPLLNRHGKTFDLTTAGESLYQYGLRQSAAETELRNSIAEDDRHSGPCRLACSGSMAMQLYPQLLGLQKQFPGITVQVEAAPNSTIIERVRTNRSDMGIVTQPVRDPTLLEERLGEDPLCLALPAQADSAWESLLHLGFINHPDGHHYAIQLLEANFPETFLGMDHIRESGYVNQLSQILLPVSMGLGFTVIPHSSLDAFPYPALIRSSPLATRVDETVYLVTKKYRALPSRFSLISEILDAQWD</sequence>
<dbReference type="PRINTS" id="PR00039">
    <property type="entry name" value="HTHLYSR"/>
</dbReference>
<evidence type="ECO:0000256" key="2">
    <source>
        <dbReference type="ARBA" id="ARBA00023015"/>
    </source>
</evidence>
<evidence type="ECO:0000256" key="4">
    <source>
        <dbReference type="ARBA" id="ARBA00023163"/>
    </source>
</evidence>
<dbReference type="InterPro" id="IPR000847">
    <property type="entry name" value="LysR_HTH_N"/>
</dbReference>
<dbReference type="SUPFAM" id="SSF46785">
    <property type="entry name" value="Winged helix' DNA-binding domain"/>
    <property type="match status" value="1"/>
</dbReference>
<dbReference type="InterPro" id="IPR036390">
    <property type="entry name" value="WH_DNA-bd_sf"/>
</dbReference>
<dbReference type="PROSITE" id="PS50931">
    <property type="entry name" value="HTH_LYSR"/>
    <property type="match status" value="1"/>
</dbReference>
<evidence type="ECO:0000256" key="3">
    <source>
        <dbReference type="ARBA" id="ARBA00023125"/>
    </source>
</evidence>